<evidence type="ECO:0000313" key="5">
    <source>
        <dbReference type="Proteomes" id="UP001437256"/>
    </source>
</evidence>
<reference evidence="4 5" key="1">
    <citation type="submission" date="2024-05" db="EMBL/GenBank/DDBJ databases">
        <title>A draft genome resource for the thread blight pathogen Marasmius tenuissimus strain MS-2.</title>
        <authorList>
            <person name="Yulfo-Soto G.E."/>
            <person name="Baruah I.K."/>
            <person name="Amoako-Attah I."/>
            <person name="Bukari Y."/>
            <person name="Meinhardt L.W."/>
            <person name="Bailey B.A."/>
            <person name="Cohen S.P."/>
        </authorList>
    </citation>
    <scope>NUCLEOTIDE SEQUENCE [LARGE SCALE GENOMIC DNA]</scope>
    <source>
        <strain evidence="4 5">MS-2</strain>
    </source>
</reference>
<feature type="domain" description="RRM" evidence="3">
    <location>
        <begin position="62"/>
        <end position="139"/>
    </location>
</feature>
<dbReference type="Gene3D" id="3.30.70.330">
    <property type="match status" value="1"/>
</dbReference>
<name>A0ABR3AB87_9AGAR</name>
<keyword evidence="1" id="KW-0694">RNA-binding</keyword>
<protein>
    <submittedName>
        <fullName evidence="4">Embryonic polyadenylate-binding protein 2-A</fullName>
    </submittedName>
</protein>
<accession>A0ABR3AB87</accession>
<dbReference type="PROSITE" id="PS50102">
    <property type="entry name" value="RRM"/>
    <property type="match status" value="1"/>
</dbReference>
<keyword evidence="5" id="KW-1185">Reference proteome</keyword>
<dbReference type="CDD" id="cd00590">
    <property type="entry name" value="RRM_SF"/>
    <property type="match status" value="1"/>
</dbReference>
<organism evidence="4 5">
    <name type="scientific">Marasmius tenuissimus</name>
    <dbReference type="NCBI Taxonomy" id="585030"/>
    <lineage>
        <taxon>Eukaryota</taxon>
        <taxon>Fungi</taxon>
        <taxon>Dikarya</taxon>
        <taxon>Basidiomycota</taxon>
        <taxon>Agaricomycotina</taxon>
        <taxon>Agaricomycetes</taxon>
        <taxon>Agaricomycetidae</taxon>
        <taxon>Agaricales</taxon>
        <taxon>Marasmiineae</taxon>
        <taxon>Marasmiaceae</taxon>
        <taxon>Marasmius</taxon>
    </lineage>
</organism>
<evidence type="ECO:0000256" key="1">
    <source>
        <dbReference type="PROSITE-ProRule" id="PRU00176"/>
    </source>
</evidence>
<dbReference type="InterPro" id="IPR035979">
    <property type="entry name" value="RBD_domain_sf"/>
</dbReference>
<dbReference type="InterPro" id="IPR000504">
    <property type="entry name" value="RRM_dom"/>
</dbReference>
<comment type="caution">
    <text evidence="4">The sequence shown here is derived from an EMBL/GenBank/DDBJ whole genome shotgun (WGS) entry which is preliminary data.</text>
</comment>
<feature type="compositionally biased region" description="Polar residues" evidence="2">
    <location>
        <begin position="1"/>
        <end position="14"/>
    </location>
</feature>
<dbReference type="Proteomes" id="UP001437256">
    <property type="component" value="Unassembled WGS sequence"/>
</dbReference>
<evidence type="ECO:0000259" key="3">
    <source>
        <dbReference type="PROSITE" id="PS50102"/>
    </source>
</evidence>
<dbReference type="SUPFAM" id="SSF54928">
    <property type="entry name" value="RNA-binding domain, RBD"/>
    <property type="match status" value="1"/>
</dbReference>
<gene>
    <name evidence="4" type="primary">PABPN1L</name>
    <name evidence="4" type="ORF">AAF712_002044</name>
</gene>
<proteinExistence type="predicted"/>
<dbReference type="Pfam" id="PF00076">
    <property type="entry name" value="RRM_1"/>
    <property type="match status" value="1"/>
</dbReference>
<dbReference type="InterPro" id="IPR012677">
    <property type="entry name" value="Nucleotide-bd_a/b_plait_sf"/>
</dbReference>
<sequence>MKPSSTLSPPTIATQEPRHPSDYVLDDIPTRKTRSGVSPAKDHAIKQAHKVAAKRERHNSLPYVWVGNLDLTITEAKMEELFATCGKIHRVSLRRAGAWTAKPHEATQYACVEFRTYTGKANALKLHGYMHDSKRRLIVCIHPTGLPEFEQTVQSSFDLWDAEKAENTKAEAIRYHGLILLISLASLTMNRSPDTYNTSLQ</sequence>
<dbReference type="SMART" id="SM00360">
    <property type="entry name" value="RRM"/>
    <property type="match status" value="1"/>
</dbReference>
<feature type="region of interest" description="Disordered" evidence="2">
    <location>
        <begin position="1"/>
        <end position="24"/>
    </location>
</feature>
<dbReference type="EMBL" id="JBBXMP010000005">
    <property type="protein sequence ID" value="KAL0070823.1"/>
    <property type="molecule type" value="Genomic_DNA"/>
</dbReference>
<evidence type="ECO:0000313" key="4">
    <source>
        <dbReference type="EMBL" id="KAL0070823.1"/>
    </source>
</evidence>
<evidence type="ECO:0000256" key="2">
    <source>
        <dbReference type="SAM" id="MobiDB-lite"/>
    </source>
</evidence>